<gene>
    <name evidence="2" type="ORF">GCM10007108_06450</name>
</gene>
<dbReference type="InterPro" id="IPR002802">
    <property type="entry name" value="Endo_dU"/>
</dbReference>
<dbReference type="PANTHER" id="PTHR39518:SF2">
    <property type="entry name" value="UPF0215 PROTEIN MJ1150"/>
    <property type="match status" value="1"/>
</dbReference>
<protein>
    <recommendedName>
        <fullName evidence="1">UPF0215 protein GCM10007108_06450</fullName>
    </recommendedName>
</protein>
<comment type="similarity">
    <text evidence="1">Belongs to the UPF0215 family.</text>
</comment>
<sequence>MLKSGSRVIGIDDAPFRRGVDRKTHIVGVMSRLSGYVEKVFVGEVTVDGDDSTERISDIVSSAGNVLAVLTDGVTFGGLNVCDIRKVAEATGVPVISFVDHMPDVERMAEAIQKHTVRPEGKIGILRALTTHRVEVDGHAAFLNIEGTDLDTAREIIRASTIRGHTPEPLRLAHLIAGALKNGVSRGRP</sequence>
<reference evidence="2" key="1">
    <citation type="journal article" date="2014" name="Int. J. Syst. Evol. Microbiol.">
        <title>Complete genome sequence of Corynebacterium casei LMG S-19264T (=DSM 44701T), isolated from a smear-ripened cheese.</title>
        <authorList>
            <consortium name="US DOE Joint Genome Institute (JGI-PGF)"/>
            <person name="Walter F."/>
            <person name="Albersmeier A."/>
            <person name="Kalinowski J."/>
            <person name="Ruckert C."/>
        </authorList>
    </citation>
    <scope>NUCLEOTIDE SEQUENCE</scope>
    <source>
        <strain evidence="2">JCM 13583</strain>
    </source>
</reference>
<dbReference type="Pfam" id="PF01949">
    <property type="entry name" value="Endo_dU"/>
    <property type="match status" value="1"/>
</dbReference>
<evidence type="ECO:0000256" key="1">
    <source>
        <dbReference type="HAMAP-Rule" id="MF_00582"/>
    </source>
</evidence>
<dbReference type="Gene3D" id="3.30.2170.10">
    <property type="entry name" value="archaeoglobus fulgidus dsm 4304 superfamily"/>
    <property type="match status" value="1"/>
</dbReference>
<dbReference type="HAMAP" id="MF_00582">
    <property type="entry name" value="UPF0215"/>
    <property type="match status" value="1"/>
</dbReference>
<dbReference type="AlphaFoldDB" id="A0AA37F949"/>
<name>A0AA37F949_9ARCH</name>
<dbReference type="RefSeq" id="WP_188680262.1">
    <property type="nucleotide sequence ID" value="NZ_BMNY01000001.1"/>
</dbReference>
<evidence type="ECO:0000313" key="2">
    <source>
        <dbReference type="EMBL" id="GGM71107.1"/>
    </source>
</evidence>
<proteinExistence type="inferred from homology"/>
<dbReference type="Proteomes" id="UP000632195">
    <property type="component" value="Unassembled WGS sequence"/>
</dbReference>
<keyword evidence="3" id="KW-1185">Reference proteome</keyword>
<dbReference type="EMBL" id="BMNY01000001">
    <property type="protein sequence ID" value="GGM71107.1"/>
    <property type="molecule type" value="Genomic_DNA"/>
</dbReference>
<comment type="caution">
    <text evidence="2">The sequence shown here is derived from an EMBL/GenBank/DDBJ whole genome shotgun (WGS) entry which is preliminary data.</text>
</comment>
<dbReference type="PANTHER" id="PTHR39518">
    <property type="entry name" value="UPF0215 PROTEIN MJ1150"/>
    <property type="match status" value="1"/>
</dbReference>
<reference evidence="2" key="2">
    <citation type="submission" date="2022-09" db="EMBL/GenBank/DDBJ databases">
        <authorList>
            <person name="Sun Q."/>
            <person name="Ohkuma M."/>
        </authorList>
    </citation>
    <scope>NUCLEOTIDE SEQUENCE</scope>
    <source>
        <strain evidence="2">JCM 13583</strain>
    </source>
</reference>
<accession>A0AA37F949</accession>
<dbReference type="PIRSF" id="PIRSF006380">
    <property type="entry name" value="UCP006380"/>
    <property type="match status" value="1"/>
</dbReference>
<evidence type="ECO:0000313" key="3">
    <source>
        <dbReference type="Proteomes" id="UP000632195"/>
    </source>
</evidence>
<organism evidence="2 3">
    <name type="scientific">Thermogymnomonas acidicola</name>
    <dbReference type="NCBI Taxonomy" id="399579"/>
    <lineage>
        <taxon>Archaea</taxon>
        <taxon>Methanobacteriati</taxon>
        <taxon>Thermoplasmatota</taxon>
        <taxon>Thermoplasmata</taxon>
        <taxon>Thermoplasmatales</taxon>
        <taxon>Thermogymnomonas</taxon>
    </lineage>
</organism>